<feature type="transmembrane region" description="Helical" evidence="5">
    <location>
        <begin position="341"/>
        <end position="366"/>
    </location>
</feature>
<comment type="subcellular location">
    <subcellularLocation>
        <location evidence="1">Membrane</location>
        <topology evidence="1">Multi-pass membrane protein</topology>
    </subcellularLocation>
</comment>
<dbReference type="AlphaFoldDB" id="A0A4Q0SVG0"/>
<evidence type="ECO:0000256" key="2">
    <source>
        <dbReference type="ARBA" id="ARBA00022692"/>
    </source>
</evidence>
<dbReference type="GO" id="GO:0015179">
    <property type="term" value="F:L-amino acid transmembrane transporter activity"/>
    <property type="evidence" value="ECO:0007669"/>
    <property type="project" value="TreeGrafter"/>
</dbReference>
<proteinExistence type="predicted"/>
<evidence type="ECO:0000313" key="7">
    <source>
        <dbReference type="Proteomes" id="UP000289437"/>
    </source>
</evidence>
<name>A0A4Q0SVG0_9BACT</name>
<evidence type="ECO:0000256" key="1">
    <source>
        <dbReference type="ARBA" id="ARBA00004141"/>
    </source>
</evidence>
<dbReference type="Proteomes" id="UP000289437">
    <property type="component" value="Unassembled WGS sequence"/>
</dbReference>
<dbReference type="InterPro" id="IPR002293">
    <property type="entry name" value="AA/rel_permease1"/>
</dbReference>
<evidence type="ECO:0000256" key="4">
    <source>
        <dbReference type="ARBA" id="ARBA00023136"/>
    </source>
</evidence>
<feature type="transmembrane region" description="Helical" evidence="5">
    <location>
        <begin position="203"/>
        <end position="225"/>
    </location>
</feature>
<protein>
    <submittedName>
        <fullName evidence="6">Amino acid permease-associated region</fullName>
    </submittedName>
</protein>
<dbReference type="InterPro" id="IPR050598">
    <property type="entry name" value="AminoAcid_Transporter"/>
</dbReference>
<dbReference type="Pfam" id="PF13520">
    <property type="entry name" value="AA_permease_2"/>
    <property type="match status" value="1"/>
</dbReference>
<comment type="caution">
    <text evidence="6">The sequence shown here is derived from an EMBL/GenBank/DDBJ whole genome shotgun (WGS) entry which is preliminary data.</text>
</comment>
<dbReference type="EMBL" id="RDSM01000004">
    <property type="protein sequence ID" value="RXH54362.1"/>
    <property type="molecule type" value="Genomic_DNA"/>
</dbReference>
<keyword evidence="2 5" id="KW-0812">Transmembrane</keyword>
<keyword evidence="4 5" id="KW-0472">Membrane</keyword>
<feature type="transmembrane region" description="Helical" evidence="5">
    <location>
        <begin position="69"/>
        <end position="90"/>
    </location>
</feature>
<feature type="transmembrane region" description="Helical" evidence="5">
    <location>
        <begin position="36"/>
        <end position="57"/>
    </location>
</feature>
<sequence length="506" mass="54107">MSREEVQIPHRLDLMTQPGLSTAEPVVATRTLKRQLGFFDSAMIVVGVMIGSGIFIVPANMARVLGSPGWLLLAWVFAGVLTVSAALSFGELSSMMPGAGGMYLYLSEAYSPLWGFLYGWTFFTVIQTGTIAAVGVAFARFSGVLFPWISERNYLLGPVKLSEHYAISLSSAQMVALVAILLLTGTNALGLKYGKWVQNLFTVTKIAALGALIVAGFTIGRSSAAVHENFAQMFVTRSGSAAPEMVGALGILVAVCVAQSGSLFSADSWHNVTFAAEEVRDPRRVLPRALILGSVLVIVLYLAANVAYLSTLSFGEIQGAAHDRVATAMLEKIFPSVGGRLMALAIMISTFGCINSLILAGARAYYAMARDGLFVPAAAKLNKANVPGASLAMQAVWAGMLVLLTTYSATAGYGNLYSDLLDYVISAALIFYVLTIAAVVVLRWKRPLAERPYRTFGYPVTPGFYVLGASAIVVCLFVFRPATTWPGLGIVACGAPVYFLIRRRKR</sequence>
<dbReference type="PANTHER" id="PTHR11785:SF512">
    <property type="entry name" value="SOBREMESA, ISOFORM B"/>
    <property type="match status" value="1"/>
</dbReference>
<evidence type="ECO:0000256" key="3">
    <source>
        <dbReference type="ARBA" id="ARBA00022989"/>
    </source>
</evidence>
<feature type="transmembrane region" description="Helical" evidence="5">
    <location>
        <begin position="169"/>
        <end position="191"/>
    </location>
</feature>
<dbReference type="PANTHER" id="PTHR11785">
    <property type="entry name" value="AMINO ACID TRANSPORTER"/>
    <property type="match status" value="1"/>
</dbReference>
<feature type="transmembrane region" description="Helical" evidence="5">
    <location>
        <begin position="420"/>
        <end position="444"/>
    </location>
</feature>
<accession>A0A4Q0SVG0</accession>
<keyword evidence="3 5" id="KW-1133">Transmembrane helix</keyword>
<gene>
    <name evidence="6" type="ORF">GRAN_4658</name>
</gene>
<feature type="transmembrane region" description="Helical" evidence="5">
    <location>
        <begin position="485"/>
        <end position="501"/>
    </location>
</feature>
<keyword evidence="7" id="KW-1185">Reference proteome</keyword>
<feature type="transmembrane region" description="Helical" evidence="5">
    <location>
        <begin position="456"/>
        <end position="479"/>
    </location>
</feature>
<dbReference type="PIRSF" id="PIRSF006060">
    <property type="entry name" value="AA_transporter"/>
    <property type="match status" value="1"/>
</dbReference>
<feature type="transmembrane region" description="Helical" evidence="5">
    <location>
        <begin position="285"/>
        <end position="304"/>
    </location>
</feature>
<evidence type="ECO:0000256" key="5">
    <source>
        <dbReference type="SAM" id="Phobius"/>
    </source>
</evidence>
<dbReference type="Gene3D" id="1.20.1740.10">
    <property type="entry name" value="Amino acid/polyamine transporter I"/>
    <property type="match status" value="1"/>
</dbReference>
<feature type="transmembrane region" description="Helical" evidence="5">
    <location>
        <begin position="245"/>
        <end position="264"/>
    </location>
</feature>
<organism evidence="6 7">
    <name type="scientific">Granulicella sibirica</name>
    <dbReference type="NCBI Taxonomy" id="2479048"/>
    <lineage>
        <taxon>Bacteria</taxon>
        <taxon>Pseudomonadati</taxon>
        <taxon>Acidobacteriota</taxon>
        <taxon>Terriglobia</taxon>
        <taxon>Terriglobales</taxon>
        <taxon>Acidobacteriaceae</taxon>
        <taxon>Granulicella</taxon>
    </lineage>
</organism>
<feature type="transmembrane region" description="Helical" evidence="5">
    <location>
        <begin position="386"/>
        <end position="408"/>
    </location>
</feature>
<dbReference type="GO" id="GO:0016020">
    <property type="term" value="C:membrane"/>
    <property type="evidence" value="ECO:0007669"/>
    <property type="project" value="UniProtKB-SubCell"/>
</dbReference>
<reference evidence="6 7" key="1">
    <citation type="submission" date="2018-11" db="EMBL/GenBank/DDBJ databases">
        <authorList>
            <person name="Mardanov A.V."/>
            <person name="Ravin N.V."/>
            <person name="Dedysh S.N."/>
        </authorList>
    </citation>
    <scope>NUCLEOTIDE SEQUENCE [LARGE SCALE GENOMIC DNA]</scope>
    <source>
        <strain evidence="6 7">AF10</strain>
    </source>
</reference>
<evidence type="ECO:0000313" key="6">
    <source>
        <dbReference type="EMBL" id="RXH54362.1"/>
    </source>
</evidence>
<reference evidence="7" key="2">
    <citation type="submission" date="2019-02" db="EMBL/GenBank/DDBJ databases">
        <title>Granulicella sibirica sp. nov., a psychrotolerant acidobacterium isolated from an organic soil layer in forested tundra, West Siberia.</title>
        <authorList>
            <person name="Oshkin I.Y."/>
            <person name="Kulichevskaya I.S."/>
            <person name="Rijpstra W.I.C."/>
            <person name="Sinninghe Damste J.S."/>
            <person name="Rakitin A.L."/>
            <person name="Ravin N.V."/>
            <person name="Dedysh S.N."/>
        </authorList>
    </citation>
    <scope>NUCLEOTIDE SEQUENCE [LARGE SCALE GENOMIC DNA]</scope>
    <source>
        <strain evidence="7">AF10</strain>
    </source>
</reference>